<dbReference type="PANTHER" id="PTHR11669:SF8">
    <property type="entry name" value="DNA POLYMERASE III SUBUNIT DELTA"/>
    <property type="match status" value="1"/>
</dbReference>
<dbReference type="InterPro" id="IPR027417">
    <property type="entry name" value="P-loop_NTPase"/>
</dbReference>
<dbReference type="EMBL" id="AWVF01000279">
    <property type="protein sequence ID" value="ERJ93505.1"/>
    <property type="molecule type" value="Genomic_DNA"/>
</dbReference>
<accession>U2KN68</accession>
<dbReference type="RefSeq" id="WP_021680421.1">
    <property type="nucleotide sequence ID" value="NZ_KI260289.1"/>
</dbReference>
<reference evidence="1 2" key="1">
    <citation type="submission" date="2013-07" db="EMBL/GenBank/DDBJ databases">
        <authorList>
            <person name="Weinstock G."/>
            <person name="Sodergren E."/>
            <person name="Wylie T."/>
            <person name="Fulton L."/>
            <person name="Fulton R."/>
            <person name="Fronick C."/>
            <person name="O'Laughlin M."/>
            <person name="Godfrey J."/>
            <person name="Miner T."/>
            <person name="Herter B."/>
            <person name="Appelbaum E."/>
            <person name="Cordes M."/>
            <person name="Lek S."/>
            <person name="Wollam A."/>
            <person name="Pepin K.H."/>
            <person name="Palsikar V.B."/>
            <person name="Mitreva M."/>
            <person name="Wilson R.K."/>
        </authorList>
    </citation>
    <scope>NUCLEOTIDE SEQUENCE [LARGE SCALE GENOMIC DNA]</scope>
    <source>
        <strain evidence="1 2">ATCC 27760</strain>
    </source>
</reference>
<dbReference type="PANTHER" id="PTHR11669">
    <property type="entry name" value="REPLICATION FACTOR C / DNA POLYMERASE III GAMMA-TAU SUBUNIT"/>
    <property type="match status" value="1"/>
</dbReference>
<protein>
    <submittedName>
        <fullName evidence="1">DNA polymerase III, delta' subunit domain protein</fullName>
    </submittedName>
</protein>
<proteinExistence type="predicted"/>
<dbReference type="Gene3D" id="3.40.50.300">
    <property type="entry name" value="P-loop containing nucleotide triphosphate hydrolases"/>
    <property type="match status" value="1"/>
</dbReference>
<dbReference type="eggNOG" id="COG0470">
    <property type="taxonomic scope" value="Bacteria"/>
</dbReference>
<comment type="caution">
    <text evidence="1">The sequence shown here is derived from an EMBL/GenBank/DDBJ whole genome shotgun (WGS) entry which is preliminary data.</text>
</comment>
<dbReference type="SUPFAM" id="SSF52540">
    <property type="entry name" value="P-loop containing nucleoside triphosphate hydrolases"/>
    <property type="match status" value="1"/>
</dbReference>
<dbReference type="Pfam" id="PF13177">
    <property type="entry name" value="DNA_pol3_delta2"/>
    <property type="match status" value="1"/>
</dbReference>
<gene>
    <name evidence="1" type="ORF">RUMCAL_02265</name>
</gene>
<dbReference type="Proteomes" id="UP000016662">
    <property type="component" value="Unassembled WGS sequence"/>
</dbReference>
<dbReference type="HOGENOM" id="CLU_006229_4_0_9"/>
<name>U2KN68_9FIRM</name>
<organism evidence="1 2">
    <name type="scientific">Ruminococcus callidus ATCC 27760</name>
    <dbReference type="NCBI Taxonomy" id="411473"/>
    <lineage>
        <taxon>Bacteria</taxon>
        <taxon>Bacillati</taxon>
        <taxon>Bacillota</taxon>
        <taxon>Clostridia</taxon>
        <taxon>Eubacteriales</taxon>
        <taxon>Oscillospiraceae</taxon>
        <taxon>Ruminococcus</taxon>
    </lineage>
</organism>
<dbReference type="InterPro" id="IPR050238">
    <property type="entry name" value="DNA_Rep/Repair_Clamp_Loader"/>
</dbReference>
<evidence type="ECO:0000313" key="2">
    <source>
        <dbReference type="Proteomes" id="UP000016662"/>
    </source>
</evidence>
<dbReference type="OrthoDB" id="9810148at2"/>
<dbReference type="AlphaFoldDB" id="U2KN68"/>
<dbReference type="PATRIC" id="fig|411473.3.peg.1876"/>
<keyword evidence="2" id="KW-1185">Reference proteome</keyword>
<evidence type="ECO:0000313" key="1">
    <source>
        <dbReference type="EMBL" id="ERJ93505.1"/>
    </source>
</evidence>
<sequence length="322" mass="34979">MAQFYGNEQIQHTLHQMLLRDRAPHGFLFYGETGLGKKTLAKQFLAELLCTGTEKPCGSCKSCKMLADGVHPDVRFVEHSGKRNGFSVDTVREVCVDLASPPNEGNAKCYVFGDCDAMDTRTQNLLLKAVEEPPAYGYFIFTATSPASLLPTVRSRIVSLAVSPVTEQECRAALAERGFSPEDAAEAVAAFHGNIGQCLNFLENMPIREAVGLTKTAINSIINKNEYALLQTVSVLGKERERTFLFLNLFDRCIRDAIVWKHDPCAAGIGCDAAGSKKLAERLSDSAGQAMHRAVDSTYGAMEANVNLPLALAAFCADCMDA</sequence>
<dbReference type="GO" id="GO:0006261">
    <property type="term" value="P:DNA-templated DNA replication"/>
    <property type="evidence" value="ECO:0007669"/>
    <property type="project" value="TreeGrafter"/>
</dbReference>
<dbReference type="STRING" id="411473.RUMCAL_02265"/>